<keyword evidence="4 7" id="KW-0689">Ribosomal protein</keyword>
<dbReference type="GO" id="GO:0003735">
    <property type="term" value="F:structural constituent of ribosome"/>
    <property type="evidence" value="ECO:0007669"/>
    <property type="project" value="InterPro"/>
</dbReference>
<protein>
    <recommendedName>
        <fullName evidence="6 7">Large ribosomal subunit protein bL20</fullName>
    </recommendedName>
</protein>
<evidence type="ECO:0000256" key="2">
    <source>
        <dbReference type="ARBA" id="ARBA00022730"/>
    </source>
</evidence>
<evidence type="ECO:0000313" key="10">
    <source>
        <dbReference type="Proteomes" id="UP000231246"/>
    </source>
</evidence>
<dbReference type="Gene3D" id="1.10.1900.20">
    <property type="entry name" value="Ribosomal protein L20"/>
    <property type="match status" value="1"/>
</dbReference>
<organism evidence="9 10">
    <name type="scientific">Candidatus Roizmanbacteria bacterium CG22_combo_CG10-13_8_21_14_all_38_20</name>
    <dbReference type="NCBI Taxonomy" id="1974862"/>
    <lineage>
        <taxon>Bacteria</taxon>
        <taxon>Candidatus Roizmaniibacteriota</taxon>
    </lineage>
</organism>
<evidence type="ECO:0000256" key="7">
    <source>
        <dbReference type="HAMAP-Rule" id="MF_00382"/>
    </source>
</evidence>
<dbReference type="Proteomes" id="UP000231246">
    <property type="component" value="Unassembled WGS sequence"/>
</dbReference>
<dbReference type="FunFam" id="1.10.1900.20:FF:000001">
    <property type="entry name" value="50S ribosomal protein L20"/>
    <property type="match status" value="1"/>
</dbReference>
<dbReference type="AlphaFoldDB" id="A0A2H0BVA2"/>
<comment type="similarity">
    <text evidence="1 7 8">Belongs to the bacterial ribosomal protein bL20 family.</text>
</comment>
<dbReference type="InterPro" id="IPR005813">
    <property type="entry name" value="Ribosomal_bL20"/>
</dbReference>
<evidence type="ECO:0000313" key="9">
    <source>
        <dbReference type="EMBL" id="PIP61605.1"/>
    </source>
</evidence>
<accession>A0A2H0BVA2</accession>
<dbReference type="Gene3D" id="6.10.160.10">
    <property type="match status" value="1"/>
</dbReference>
<dbReference type="EMBL" id="PCTA01000022">
    <property type="protein sequence ID" value="PIP61605.1"/>
    <property type="molecule type" value="Genomic_DNA"/>
</dbReference>
<keyword evidence="3 7" id="KW-0694">RNA-binding</keyword>
<dbReference type="CDD" id="cd07026">
    <property type="entry name" value="Ribosomal_L20"/>
    <property type="match status" value="1"/>
</dbReference>
<dbReference type="PANTHER" id="PTHR10986">
    <property type="entry name" value="39S RIBOSOMAL PROTEIN L20"/>
    <property type="match status" value="1"/>
</dbReference>
<comment type="function">
    <text evidence="7 8">Binds directly to 23S ribosomal RNA and is necessary for the in vitro assembly process of the 50S ribosomal subunit. It is not involved in the protein synthesizing functions of that subunit.</text>
</comment>
<dbReference type="InterPro" id="IPR049946">
    <property type="entry name" value="RIBOSOMAL_L20_CS"/>
</dbReference>
<reference evidence="9 10" key="1">
    <citation type="submission" date="2017-09" db="EMBL/GenBank/DDBJ databases">
        <title>Depth-based differentiation of microbial function through sediment-hosted aquifers and enrichment of novel symbionts in the deep terrestrial subsurface.</title>
        <authorList>
            <person name="Probst A.J."/>
            <person name="Ladd B."/>
            <person name="Jarett J.K."/>
            <person name="Geller-Mcgrath D.E."/>
            <person name="Sieber C.M."/>
            <person name="Emerson J.B."/>
            <person name="Anantharaman K."/>
            <person name="Thomas B.C."/>
            <person name="Malmstrom R."/>
            <person name="Stieglmeier M."/>
            <person name="Klingl A."/>
            <person name="Woyke T."/>
            <person name="Ryan C.M."/>
            <person name="Banfield J.F."/>
        </authorList>
    </citation>
    <scope>NUCLEOTIDE SEQUENCE [LARGE SCALE GENOMIC DNA]</scope>
    <source>
        <strain evidence="9">CG22_combo_CG10-13_8_21_14_all_38_20</strain>
    </source>
</reference>
<evidence type="ECO:0000256" key="4">
    <source>
        <dbReference type="ARBA" id="ARBA00022980"/>
    </source>
</evidence>
<dbReference type="Pfam" id="PF00453">
    <property type="entry name" value="Ribosomal_L20"/>
    <property type="match status" value="1"/>
</dbReference>
<gene>
    <name evidence="7" type="primary">rplT</name>
    <name evidence="9" type="ORF">COW99_03065</name>
</gene>
<dbReference type="PROSITE" id="PS00937">
    <property type="entry name" value="RIBOSOMAL_L20"/>
    <property type="match status" value="1"/>
</dbReference>
<name>A0A2H0BVA2_9BACT</name>
<proteinExistence type="inferred from homology"/>
<dbReference type="GO" id="GO:0000027">
    <property type="term" value="P:ribosomal large subunit assembly"/>
    <property type="evidence" value="ECO:0007669"/>
    <property type="project" value="UniProtKB-UniRule"/>
</dbReference>
<dbReference type="SUPFAM" id="SSF74731">
    <property type="entry name" value="Ribosomal protein L20"/>
    <property type="match status" value="1"/>
</dbReference>
<evidence type="ECO:0000256" key="5">
    <source>
        <dbReference type="ARBA" id="ARBA00023274"/>
    </source>
</evidence>
<dbReference type="GO" id="GO:0006412">
    <property type="term" value="P:translation"/>
    <property type="evidence" value="ECO:0007669"/>
    <property type="project" value="InterPro"/>
</dbReference>
<evidence type="ECO:0000256" key="8">
    <source>
        <dbReference type="RuleBase" id="RU000560"/>
    </source>
</evidence>
<keyword evidence="2 7" id="KW-0699">rRNA-binding</keyword>
<keyword evidence="5 7" id="KW-0687">Ribonucleoprotein</keyword>
<evidence type="ECO:0000256" key="3">
    <source>
        <dbReference type="ARBA" id="ARBA00022884"/>
    </source>
</evidence>
<sequence length="118" mass="13723">MVRIKRGVVSKRKHNKVLKAVKGFRLSRSKLIKRAREALVRSFEHAFQGRKERKRDFRQLWITRISEAAKREGISYSKLINLLKQNKIELDRKVLADLVVNDPDTFKQIVAKVALVGS</sequence>
<dbReference type="InterPro" id="IPR035566">
    <property type="entry name" value="Ribosomal_protein_bL20_C"/>
</dbReference>
<dbReference type="GO" id="GO:0005840">
    <property type="term" value="C:ribosome"/>
    <property type="evidence" value="ECO:0007669"/>
    <property type="project" value="UniProtKB-KW"/>
</dbReference>
<dbReference type="PRINTS" id="PR00062">
    <property type="entry name" value="RIBOSOMALL20"/>
</dbReference>
<dbReference type="NCBIfam" id="TIGR01032">
    <property type="entry name" value="rplT_bact"/>
    <property type="match status" value="1"/>
</dbReference>
<evidence type="ECO:0000256" key="6">
    <source>
        <dbReference type="ARBA" id="ARBA00035172"/>
    </source>
</evidence>
<comment type="caution">
    <text evidence="9">The sequence shown here is derived from an EMBL/GenBank/DDBJ whole genome shotgun (WGS) entry which is preliminary data.</text>
</comment>
<evidence type="ECO:0000256" key="1">
    <source>
        <dbReference type="ARBA" id="ARBA00007698"/>
    </source>
</evidence>
<dbReference type="HAMAP" id="MF_00382">
    <property type="entry name" value="Ribosomal_bL20"/>
    <property type="match status" value="1"/>
</dbReference>
<dbReference type="GO" id="GO:0019843">
    <property type="term" value="F:rRNA binding"/>
    <property type="evidence" value="ECO:0007669"/>
    <property type="project" value="UniProtKB-UniRule"/>
</dbReference>
<dbReference type="GO" id="GO:1990904">
    <property type="term" value="C:ribonucleoprotein complex"/>
    <property type="evidence" value="ECO:0007669"/>
    <property type="project" value="UniProtKB-KW"/>
</dbReference>